<evidence type="ECO:0000313" key="1">
    <source>
        <dbReference type="EMBL" id="ANZ77190.1"/>
    </source>
</evidence>
<dbReference type="EMBL" id="CP014586">
    <property type="protein sequence ID" value="ANZ77190.1"/>
    <property type="molecule type" value="Genomic_DNA"/>
</dbReference>
<gene>
    <name evidence="1" type="primary">MRP51</name>
    <name evidence="1" type="ORF">ATY40_BA7503743</name>
</gene>
<keyword evidence="2" id="KW-1185">Reference proteome</keyword>
<dbReference type="GO" id="GO:0070124">
    <property type="term" value="P:mitochondrial translational initiation"/>
    <property type="evidence" value="ECO:0007669"/>
    <property type="project" value="TreeGrafter"/>
</dbReference>
<sequence length="338" mass="38027">MSDLPKLLRSSRLAQVARPNTCKKVAAGKIYPTHQIIQTTPSSLFRNNFGLKADLPSKVNSRYIVLDKLDTIEHMTGFEKDSSFYWKKQRFQELNIPVNVPANKSEHGHPLFAGNTETRNDTVVNRNKLPLASLLNLDSTTPKSKVEEVLNKVERLRKPFFNWLYEKHPMVLHEMLSPNESKKRRSNIEHAVTFLKEYESKNSTVVGVKKQLSELAKLADGRAKIAGTGGLSYNLKNRLANSPNGIYTKNHAPARLLSNSENNMFAVGGFVGTSFNYYRRLNAPSDKHARQEKLKIEVTNAILSDDGLSIDVGKSRDRTTSSVNGESLLNLLRDIHKS</sequence>
<name>A0A1B2JGN1_PICPA</name>
<dbReference type="InterPro" id="IPR016712">
    <property type="entry name" value="Rbsml_bS1m-like"/>
</dbReference>
<dbReference type="PANTHER" id="PTHR28058:SF1">
    <property type="entry name" value="SMALL RIBOSOMAL SUBUNIT PROTEIN BS1M"/>
    <property type="match status" value="1"/>
</dbReference>
<dbReference type="Pfam" id="PF11709">
    <property type="entry name" value="Mit_ribos_Mrp51"/>
    <property type="match status" value="1"/>
</dbReference>
<dbReference type="Proteomes" id="UP000094565">
    <property type="component" value="Chromosome 3"/>
</dbReference>
<dbReference type="PANTHER" id="PTHR28058">
    <property type="entry name" value="37S RIBOSOMAL PROTEIN MRP51, MITOCHONDRIAL"/>
    <property type="match status" value="1"/>
</dbReference>
<dbReference type="OrthoDB" id="2735536at2759"/>
<accession>A0A1B2JGN1</accession>
<dbReference type="GO" id="GO:0003735">
    <property type="term" value="F:structural constituent of ribosome"/>
    <property type="evidence" value="ECO:0007669"/>
    <property type="project" value="TreeGrafter"/>
</dbReference>
<protein>
    <submittedName>
        <fullName evidence="1">BA75_03743T0</fullName>
    </submittedName>
</protein>
<dbReference type="GO" id="GO:0005763">
    <property type="term" value="C:mitochondrial small ribosomal subunit"/>
    <property type="evidence" value="ECO:0007669"/>
    <property type="project" value="TreeGrafter"/>
</dbReference>
<proteinExistence type="predicted"/>
<evidence type="ECO:0000313" key="2">
    <source>
        <dbReference type="Proteomes" id="UP000094565"/>
    </source>
</evidence>
<organism evidence="1 2">
    <name type="scientific">Komagataella pastoris</name>
    <name type="common">Yeast</name>
    <name type="synonym">Pichia pastoris</name>
    <dbReference type="NCBI Taxonomy" id="4922"/>
    <lineage>
        <taxon>Eukaryota</taxon>
        <taxon>Fungi</taxon>
        <taxon>Dikarya</taxon>
        <taxon>Ascomycota</taxon>
        <taxon>Saccharomycotina</taxon>
        <taxon>Pichiomycetes</taxon>
        <taxon>Pichiales</taxon>
        <taxon>Pichiaceae</taxon>
        <taxon>Komagataella</taxon>
    </lineage>
</organism>
<reference evidence="1 2" key="1">
    <citation type="submission" date="2016-02" db="EMBL/GenBank/DDBJ databases">
        <title>Comparative genomic and transcriptomic foundation for Pichia pastoris.</title>
        <authorList>
            <person name="Love K.R."/>
            <person name="Shah K.A."/>
            <person name="Whittaker C.A."/>
            <person name="Wu J."/>
            <person name="Bartlett M.C."/>
            <person name="Ma D."/>
            <person name="Leeson R.L."/>
            <person name="Priest M."/>
            <person name="Young S.K."/>
            <person name="Love J.C."/>
        </authorList>
    </citation>
    <scope>NUCLEOTIDE SEQUENCE [LARGE SCALE GENOMIC DNA]</scope>
    <source>
        <strain evidence="1 2">ATCC 28485</strain>
    </source>
</reference>
<dbReference type="AlphaFoldDB" id="A0A1B2JGN1"/>